<dbReference type="GO" id="GO:0006357">
    <property type="term" value="P:regulation of transcription by RNA polymerase II"/>
    <property type="evidence" value="ECO:0007669"/>
    <property type="project" value="TreeGrafter"/>
</dbReference>
<dbReference type="GO" id="GO:0000124">
    <property type="term" value="C:SAGA complex"/>
    <property type="evidence" value="ECO:0007669"/>
    <property type="project" value="TreeGrafter"/>
</dbReference>
<organism evidence="7 8">
    <name type="scientific">Diaphorina citri</name>
    <name type="common">Asian citrus psyllid</name>
    <dbReference type="NCBI Taxonomy" id="121845"/>
    <lineage>
        <taxon>Eukaryota</taxon>
        <taxon>Metazoa</taxon>
        <taxon>Ecdysozoa</taxon>
        <taxon>Arthropoda</taxon>
        <taxon>Hexapoda</taxon>
        <taxon>Insecta</taxon>
        <taxon>Pterygota</taxon>
        <taxon>Neoptera</taxon>
        <taxon>Paraneoptera</taxon>
        <taxon>Hemiptera</taxon>
        <taxon>Sternorrhyncha</taxon>
        <taxon>Psylloidea</taxon>
        <taxon>Psyllidae</taxon>
        <taxon>Diaphorininae</taxon>
        <taxon>Diaphorina</taxon>
    </lineage>
</organism>
<dbReference type="PANTHER" id="PTHR13556">
    <property type="entry name" value="TRANSCRIPTIONAL ADAPTER 3-RELATED"/>
    <property type="match status" value="1"/>
</dbReference>
<evidence type="ECO:0000256" key="6">
    <source>
        <dbReference type="SAM" id="MobiDB-lite"/>
    </source>
</evidence>
<proteinExistence type="inferred from homology"/>
<feature type="compositionally biased region" description="Polar residues" evidence="6">
    <location>
        <begin position="1"/>
        <end position="13"/>
    </location>
</feature>
<keyword evidence="7" id="KW-1185">Reference proteome</keyword>
<feature type="region of interest" description="Disordered" evidence="6">
    <location>
        <begin position="1"/>
        <end position="32"/>
    </location>
</feature>
<accession>A0A1S4EB35</accession>
<dbReference type="AlphaFoldDB" id="A0A1S4EB35"/>
<comment type="subcellular location">
    <subcellularLocation>
        <location evidence="1">Nucleus</location>
    </subcellularLocation>
</comment>
<dbReference type="GO" id="GO:0003713">
    <property type="term" value="F:transcription coactivator activity"/>
    <property type="evidence" value="ECO:0007669"/>
    <property type="project" value="TreeGrafter"/>
</dbReference>
<protein>
    <submittedName>
        <fullName evidence="8">Transcriptional adapter 3</fullName>
    </submittedName>
</protein>
<dbReference type="Proteomes" id="UP000079169">
    <property type="component" value="Unplaced"/>
</dbReference>
<reference evidence="8" key="1">
    <citation type="submission" date="2025-08" db="UniProtKB">
        <authorList>
            <consortium name="RefSeq"/>
        </authorList>
    </citation>
    <scope>IDENTIFICATION</scope>
</reference>
<dbReference type="PANTHER" id="PTHR13556:SF2">
    <property type="entry name" value="TRANSCRIPTIONAL ADAPTER 3"/>
    <property type="match status" value="1"/>
</dbReference>
<evidence type="ECO:0000256" key="4">
    <source>
        <dbReference type="ARBA" id="ARBA00023163"/>
    </source>
</evidence>
<evidence type="ECO:0000256" key="1">
    <source>
        <dbReference type="ARBA" id="ARBA00004123"/>
    </source>
</evidence>
<dbReference type="GO" id="GO:0005634">
    <property type="term" value="C:nucleus"/>
    <property type="evidence" value="ECO:0007669"/>
    <property type="project" value="UniProtKB-SubCell"/>
</dbReference>
<evidence type="ECO:0000256" key="3">
    <source>
        <dbReference type="ARBA" id="ARBA00023015"/>
    </source>
</evidence>
<gene>
    <name evidence="8" type="primary">LOC103508642</name>
</gene>
<feature type="region of interest" description="Disordered" evidence="6">
    <location>
        <begin position="173"/>
        <end position="197"/>
    </location>
</feature>
<keyword evidence="4" id="KW-0804">Transcription</keyword>
<dbReference type="InterPro" id="IPR019340">
    <property type="entry name" value="Histone_AcTrfase_su3"/>
</dbReference>
<evidence type="ECO:0000256" key="2">
    <source>
        <dbReference type="ARBA" id="ARBA00005330"/>
    </source>
</evidence>
<keyword evidence="3" id="KW-0805">Transcription regulation</keyword>
<evidence type="ECO:0000313" key="7">
    <source>
        <dbReference type="Proteomes" id="UP000079169"/>
    </source>
</evidence>
<name>A0A1S4EB35_DIACI</name>
<dbReference type="STRING" id="121845.A0A1S4EB35"/>
<dbReference type="PaxDb" id="121845-A0A1S4EB35"/>
<keyword evidence="5" id="KW-0539">Nucleus</keyword>
<evidence type="ECO:0000313" key="8">
    <source>
        <dbReference type="RefSeq" id="XP_017299329.1"/>
    </source>
</evidence>
<feature type="compositionally biased region" description="Basic residues" evidence="6">
    <location>
        <begin position="113"/>
        <end position="125"/>
    </location>
</feature>
<feature type="region of interest" description="Disordered" evidence="6">
    <location>
        <begin position="106"/>
        <end position="125"/>
    </location>
</feature>
<dbReference type="RefSeq" id="XP_017299329.1">
    <property type="nucleotide sequence ID" value="XM_017443840.2"/>
</dbReference>
<dbReference type="KEGG" id="dci:103508642"/>
<dbReference type="GeneID" id="103508642"/>
<comment type="similarity">
    <text evidence="2">Belongs to the NGG1 family.</text>
</comment>
<sequence>MNDSNDSTLSSIPELTEDSLDETAAQESLPDEITSQLDNLPIVRLNILSELKTLTKVAARDENEEQEDETLADMDQLQLDLERLLSHIVVMRRGFQATLDAMAEAEPRSPSALRRRKNRLKRSRQNAYVKRKLGRRRTTKINVEIVTDLPSLVEKTPVKLPLVGKTTPVKYNGAIGGGQGGKTPSKSHTKEGNRSSSLCYIPKNNSAEVFWQSVRPYVDDVGDADVKLIEDMIQGYESERGAIPEIPALGDHYTRSISDPAQLLSITSRLKKFKSSSAVPGMDRGDGIGARLKHGCDQIVFNNNLHLPNTLIDRIVSVLHQCGPNSKYILSWFKTLLWMYSATAI</sequence>
<evidence type="ECO:0000256" key="5">
    <source>
        <dbReference type="ARBA" id="ARBA00023242"/>
    </source>
</evidence>